<accession>A0AAV2DGM7</accession>
<dbReference type="EMBL" id="OZ034815">
    <property type="protein sequence ID" value="CAL1372012.1"/>
    <property type="molecule type" value="Genomic_DNA"/>
</dbReference>
<gene>
    <name evidence="1" type="ORF">LTRI10_LOCUS14045</name>
</gene>
<evidence type="ECO:0000313" key="2">
    <source>
        <dbReference type="Proteomes" id="UP001497516"/>
    </source>
</evidence>
<keyword evidence="2" id="KW-1185">Reference proteome</keyword>
<dbReference type="AlphaFoldDB" id="A0AAV2DGM7"/>
<sequence length="112" mass="13061">MAYDLLPYSDPWWRRHQSQSHIGEHHHHLVELSSCLSRGLFIISWSGSSSFSAGLEARVTTLEGQFAEVSSQLARERDTRRHYHYLVEELARVQSIKVRHPGWHPSSSRRQK</sequence>
<organism evidence="1 2">
    <name type="scientific">Linum trigynum</name>
    <dbReference type="NCBI Taxonomy" id="586398"/>
    <lineage>
        <taxon>Eukaryota</taxon>
        <taxon>Viridiplantae</taxon>
        <taxon>Streptophyta</taxon>
        <taxon>Embryophyta</taxon>
        <taxon>Tracheophyta</taxon>
        <taxon>Spermatophyta</taxon>
        <taxon>Magnoliopsida</taxon>
        <taxon>eudicotyledons</taxon>
        <taxon>Gunneridae</taxon>
        <taxon>Pentapetalae</taxon>
        <taxon>rosids</taxon>
        <taxon>fabids</taxon>
        <taxon>Malpighiales</taxon>
        <taxon>Linaceae</taxon>
        <taxon>Linum</taxon>
    </lineage>
</organism>
<dbReference type="Proteomes" id="UP001497516">
    <property type="component" value="Chromosome 2"/>
</dbReference>
<evidence type="ECO:0000313" key="1">
    <source>
        <dbReference type="EMBL" id="CAL1372012.1"/>
    </source>
</evidence>
<reference evidence="1 2" key="1">
    <citation type="submission" date="2024-04" db="EMBL/GenBank/DDBJ databases">
        <authorList>
            <person name="Fracassetti M."/>
        </authorList>
    </citation>
    <scope>NUCLEOTIDE SEQUENCE [LARGE SCALE GENOMIC DNA]</scope>
</reference>
<name>A0AAV2DGM7_9ROSI</name>
<protein>
    <submittedName>
        <fullName evidence="1">Uncharacterized protein</fullName>
    </submittedName>
</protein>
<proteinExistence type="predicted"/>